<dbReference type="Pfam" id="PF10294">
    <property type="entry name" value="Methyltransf_16"/>
    <property type="match status" value="1"/>
</dbReference>
<dbReference type="OrthoDB" id="407325at2759"/>
<dbReference type="Proteomes" id="UP000794436">
    <property type="component" value="Unassembled WGS sequence"/>
</dbReference>
<protein>
    <recommendedName>
        <fullName evidence="3">Calmodulin-lysine N-methyltransferase</fullName>
    </recommendedName>
</protein>
<name>A0A8K1C330_PYTOL</name>
<dbReference type="EMBL" id="SPLM01000147">
    <property type="protein sequence ID" value="TMW55556.1"/>
    <property type="molecule type" value="Genomic_DNA"/>
</dbReference>
<dbReference type="Gene3D" id="3.40.50.150">
    <property type="entry name" value="Vaccinia Virus protein VP39"/>
    <property type="match status" value="1"/>
</dbReference>
<keyword evidence="2" id="KW-1185">Reference proteome</keyword>
<evidence type="ECO:0000313" key="1">
    <source>
        <dbReference type="EMBL" id="TMW55556.1"/>
    </source>
</evidence>
<comment type="caution">
    <text evidence="1">The sequence shown here is derived from an EMBL/GenBank/DDBJ whole genome shotgun (WGS) entry which is preliminary data.</text>
</comment>
<proteinExistence type="predicted"/>
<evidence type="ECO:0008006" key="3">
    <source>
        <dbReference type="Google" id="ProtNLM"/>
    </source>
</evidence>
<organism evidence="1 2">
    <name type="scientific">Pythium oligandrum</name>
    <name type="common">Mycoparasitic fungus</name>
    <dbReference type="NCBI Taxonomy" id="41045"/>
    <lineage>
        <taxon>Eukaryota</taxon>
        <taxon>Sar</taxon>
        <taxon>Stramenopiles</taxon>
        <taxon>Oomycota</taxon>
        <taxon>Peronosporomycetes</taxon>
        <taxon>Pythiales</taxon>
        <taxon>Pythiaceae</taxon>
        <taxon>Pythium</taxon>
    </lineage>
</organism>
<accession>A0A8K1C330</accession>
<dbReference type="InterPro" id="IPR029063">
    <property type="entry name" value="SAM-dependent_MTases_sf"/>
</dbReference>
<dbReference type="AlphaFoldDB" id="A0A8K1C330"/>
<dbReference type="SUPFAM" id="SSF53335">
    <property type="entry name" value="S-adenosyl-L-methionine-dependent methyltransferases"/>
    <property type="match status" value="1"/>
</dbReference>
<sequence length="252" mass="28004">MAPTDDATHGVASESPAAVLISQQVRVEDQAADSAHVVDLQFQCDWDIGIGGSVWTSGEILTAHLASQQEHYRSIFQDKVVVELGSGTGFVGLMTAVCFQPSDVIVTDLQSHVECLQHNITRNAHHFRDRVRVDARELSWGSSEHEDALVGSFGAGRGVDIILGTDVAYLRELYEPLLHTLRRLAHSKTLILLGLNRADTGMTFFRRLEEEGFEYYKIADRLLPSEYRGKDFGLFEIRPRPTCRSVLHIAAS</sequence>
<dbReference type="PANTHER" id="PTHR14614">
    <property type="entry name" value="HEPATOCELLULAR CARCINOMA-ASSOCIATED ANTIGEN"/>
    <property type="match status" value="1"/>
</dbReference>
<dbReference type="CDD" id="cd02440">
    <property type="entry name" value="AdoMet_MTases"/>
    <property type="match status" value="1"/>
</dbReference>
<evidence type="ECO:0000313" key="2">
    <source>
        <dbReference type="Proteomes" id="UP000794436"/>
    </source>
</evidence>
<reference evidence="1" key="1">
    <citation type="submission" date="2019-03" db="EMBL/GenBank/DDBJ databases">
        <title>Long read genome sequence of the mycoparasitic Pythium oligandrum ATCC 38472 isolated from sugarbeet rhizosphere.</title>
        <authorList>
            <person name="Gaulin E."/>
        </authorList>
    </citation>
    <scope>NUCLEOTIDE SEQUENCE</scope>
    <source>
        <strain evidence="1">ATCC 38472_TT</strain>
    </source>
</reference>
<gene>
    <name evidence="1" type="ORF">Poli38472_010438</name>
</gene>
<dbReference type="InterPro" id="IPR019410">
    <property type="entry name" value="Methyltransf_16"/>
</dbReference>